<reference evidence="3 4" key="1">
    <citation type="submission" date="2023-11" db="EMBL/GenBank/DDBJ databases">
        <title>Genome sequence of Microbacterium rhizosphaerae KACC 19337.</title>
        <authorList>
            <person name="Choi H."/>
            <person name="Kim S."/>
            <person name="Kim Y."/>
            <person name="Kwon S.-W."/>
            <person name="Heo J."/>
        </authorList>
    </citation>
    <scope>NUCLEOTIDE SEQUENCE [LARGE SCALE GENOMIC DNA]</scope>
    <source>
        <strain evidence="3 4">KACC 19337</strain>
    </source>
</reference>
<evidence type="ECO:0000259" key="2">
    <source>
        <dbReference type="Pfam" id="PF03795"/>
    </source>
</evidence>
<dbReference type="Pfam" id="PF03795">
    <property type="entry name" value="YCII"/>
    <property type="match status" value="1"/>
</dbReference>
<comment type="similarity">
    <text evidence="1">Belongs to the YciI family.</text>
</comment>
<keyword evidence="4" id="KW-1185">Reference proteome</keyword>
<dbReference type="Proteomes" id="UP001323798">
    <property type="component" value="Chromosome"/>
</dbReference>
<dbReference type="SUPFAM" id="SSF54909">
    <property type="entry name" value="Dimeric alpha+beta barrel"/>
    <property type="match status" value="1"/>
</dbReference>
<dbReference type="PANTHER" id="PTHR35174">
    <property type="entry name" value="BLL7171 PROTEIN-RELATED"/>
    <property type="match status" value="1"/>
</dbReference>
<dbReference type="EMBL" id="CP139368">
    <property type="protein sequence ID" value="WPR88154.1"/>
    <property type="molecule type" value="Genomic_DNA"/>
</dbReference>
<dbReference type="Gene3D" id="3.30.70.1060">
    <property type="entry name" value="Dimeric alpha+beta barrel"/>
    <property type="match status" value="1"/>
</dbReference>
<dbReference type="InterPro" id="IPR011008">
    <property type="entry name" value="Dimeric_a/b-barrel"/>
</dbReference>
<evidence type="ECO:0000313" key="4">
    <source>
        <dbReference type="Proteomes" id="UP001323798"/>
    </source>
</evidence>
<evidence type="ECO:0000313" key="3">
    <source>
        <dbReference type="EMBL" id="WPR88154.1"/>
    </source>
</evidence>
<sequence length="117" mass="12768">MAQYLILIYGDEARWDAATAEEWRQIDEGHRAFRARAGSAIIGSGQLESSRMATTLRPGGERPLVTDGPFLETKEVLGGFYVVDVADLDAALDLARELGELQHDHSAVQVHPLVSHG</sequence>
<name>A0ABZ0SGF4_9MICO</name>
<dbReference type="PANTHER" id="PTHR35174:SF3">
    <property type="entry name" value="BLL7171 PROTEIN"/>
    <property type="match status" value="1"/>
</dbReference>
<protein>
    <submittedName>
        <fullName evidence="3">YciI family protein</fullName>
    </submittedName>
</protein>
<gene>
    <name evidence="3" type="ORF">SM116_10195</name>
</gene>
<accession>A0ABZ0SGF4</accession>
<evidence type="ECO:0000256" key="1">
    <source>
        <dbReference type="ARBA" id="ARBA00007689"/>
    </source>
</evidence>
<organism evidence="3 4">
    <name type="scientific">Microbacterium rhizosphaerae</name>
    <dbReference type="NCBI Taxonomy" id="1678237"/>
    <lineage>
        <taxon>Bacteria</taxon>
        <taxon>Bacillati</taxon>
        <taxon>Actinomycetota</taxon>
        <taxon>Actinomycetes</taxon>
        <taxon>Micrococcales</taxon>
        <taxon>Microbacteriaceae</taxon>
        <taxon>Microbacterium</taxon>
    </lineage>
</organism>
<dbReference type="RefSeq" id="WP_320940875.1">
    <property type="nucleotide sequence ID" value="NZ_BAABEU010000010.1"/>
</dbReference>
<proteinExistence type="inferred from homology"/>
<feature type="domain" description="YCII-related" evidence="2">
    <location>
        <begin position="3"/>
        <end position="109"/>
    </location>
</feature>
<dbReference type="InterPro" id="IPR005545">
    <property type="entry name" value="YCII"/>
</dbReference>